<dbReference type="Proteomes" id="UP000593875">
    <property type="component" value="Chromosome"/>
</dbReference>
<name>A0A7L9U1H2_9BURK</name>
<proteinExistence type="predicted"/>
<evidence type="ECO:0000313" key="3">
    <source>
        <dbReference type="Proteomes" id="UP000593875"/>
    </source>
</evidence>
<dbReference type="AlphaFoldDB" id="A0A7L9U1H2"/>
<dbReference type="InterPro" id="IPR018895">
    <property type="entry name" value="DUF2474"/>
</dbReference>
<dbReference type="RefSeq" id="WP_193685305.1">
    <property type="nucleotide sequence ID" value="NZ_CP062941.1"/>
</dbReference>
<dbReference type="KEGG" id="mlir:LPB04_14830"/>
<protein>
    <submittedName>
        <fullName evidence="2">DUF2474 domain-containing protein</fullName>
    </submittedName>
</protein>
<dbReference type="EMBL" id="CP062941">
    <property type="protein sequence ID" value="QOL48259.1"/>
    <property type="molecule type" value="Genomic_DNA"/>
</dbReference>
<evidence type="ECO:0000313" key="2">
    <source>
        <dbReference type="EMBL" id="QOL48259.1"/>
    </source>
</evidence>
<reference evidence="2 3" key="1">
    <citation type="submission" date="2020-10" db="EMBL/GenBank/DDBJ databases">
        <title>Genome sequencing of Massilia sp. LPB0304.</title>
        <authorList>
            <person name="Kim J."/>
        </authorList>
    </citation>
    <scope>NUCLEOTIDE SEQUENCE [LARGE SCALE GENOMIC DNA]</scope>
    <source>
        <strain evidence="2 3">LPB0304</strain>
    </source>
</reference>
<evidence type="ECO:0000256" key="1">
    <source>
        <dbReference type="SAM" id="Phobius"/>
    </source>
</evidence>
<keyword evidence="1" id="KW-1133">Transmembrane helix</keyword>
<gene>
    <name evidence="2" type="ORF">LPB04_14830</name>
</gene>
<feature type="transmembrane region" description="Helical" evidence="1">
    <location>
        <begin position="20"/>
        <end position="43"/>
    </location>
</feature>
<keyword evidence="1" id="KW-0472">Membrane</keyword>
<organism evidence="2 3">
    <name type="scientific">Massilia litorea</name>
    <dbReference type="NCBI Taxonomy" id="2769491"/>
    <lineage>
        <taxon>Bacteria</taxon>
        <taxon>Pseudomonadati</taxon>
        <taxon>Pseudomonadota</taxon>
        <taxon>Betaproteobacteria</taxon>
        <taxon>Burkholderiales</taxon>
        <taxon>Oxalobacteraceae</taxon>
        <taxon>Telluria group</taxon>
        <taxon>Massilia</taxon>
    </lineage>
</organism>
<keyword evidence="1" id="KW-0812">Transmembrane</keyword>
<accession>A0A7L9U1H2</accession>
<dbReference type="Pfam" id="PF10617">
    <property type="entry name" value="DUF2474"/>
    <property type="match status" value="1"/>
</dbReference>
<sequence length="49" mass="5367">MGAPKAIRAAPPLWLRRLGWLVVLWAGGVLTLYLVASLIRVIMHAAGMR</sequence>
<keyword evidence="3" id="KW-1185">Reference proteome</keyword>